<evidence type="ECO:0000313" key="6">
    <source>
        <dbReference type="Proteomes" id="UP000077315"/>
    </source>
</evidence>
<dbReference type="InterPro" id="IPR036533">
    <property type="entry name" value="BAG_dom_sf"/>
</dbReference>
<dbReference type="InterPro" id="IPR000626">
    <property type="entry name" value="Ubiquitin-like_dom"/>
</dbReference>
<dbReference type="Pfam" id="PF02179">
    <property type="entry name" value="BAG"/>
    <property type="match status" value="1"/>
</dbReference>
<dbReference type="FunCoup" id="A0A167JXC0">
    <property type="interactions" value="224"/>
</dbReference>
<dbReference type="GO" id="GO:0005634">
    <property type="term" value="C:nucleus"/>
    <property type="evidence" value="ECO:0007669"/>
    <property type="project" value="TreeGrafter"/>
</dbReference>
<proteinExistence type="predicted"/>
<evidence type="ECO:0000259" key="4">
    <source>
        <dbReference type="PROSITE" id="PS51035"/>
    </source>
</evidence>
<evidence type="ECO:0000256" key="1">
    <source>
        <dbReference type="ARBA" id="ARBA00023186"/>
    </source>
</evidence>
<dbReference type="SUPFAM" id="SSF63491">
    <property type="entry name" value="BAG domain"/>
    <property type="match status" value="1"/>
</dbReference>
<dbReference type="Gene3D" id="1.20.58.120">
    <property type="entry name" value="BAG domain"/>
    <property type="match status" value="1"/>
</dbReference>
<dbReference type="GO" id="GO:0051087">
    <property type="term" value="F:protein-folding chaperone binding"/>
    <property type="evidence" value="ECO:0007669"/>
    <property type="project" value="InterPro"/>
</dbReference>
<dbReference type="AlphaFoldDB" id="A0A167JXC0"/>
<feature type="domain" description="BAG" evidence="4">
    <location>
        <begin position="169"/>
        <end position="214"/>
    </location>
</feature>
<dbReference type="VEuPathDB" id="FungiDB:PHYBLDRAFT_70151"/>
<dbReference type="PROSITE" id="PS50053">
    <property type="entry name" value="UBIQUITIN_2"/>
    <property type="match status" value="1"/>
</dbReference>
<reference evidence="6" key="1">
    <citation type="submission" date="2015-06" db="EMBL/GenBank/DDBJ databases">
        <title>Expansion of signal transduction pathways in fungi by whole-genome duplication.</title>
        <authorList>
            <consortium name="DOE Joint Genome Institute"/>
            <person name="Corrochano L.M."/>
            <person name="Kuo A."/>
            <person name="Marcet-Houben M."/>
            <person name="Polaino S."/>
            <person name="Salamov A."/>
            <person name="Villalobos J.M."/>
            <person name="Alvarez M.I."/>
            <person name="Avalos J."/>
            <person name="Benito E.P."/>
            <person name="Benoit I."/>
            <person name="Burger G."/>
            <person name="Camino L.P."/>
            <person name="Canovas D."/>
            <person name="Cerda-Olmedo E."/>
            <person name="Cheng J.-F."/>
            <person name="Dominguez A."/>
            <person name="Elias M."/>
            <person name="Eslava A.P."/>
            <person name="Glaser F."/>
            <person name="Grimwood J."/>
            <person name="Gutierrez G."/>
            <person name="Heitman J."/>
            <person name="Henrissat B."/>
            <person name="Iturriaga E.A."/>
            <person name="Lang B.F."/>
            <person name="Lavin J.L."/>
            <person name="Lee S."/>
            <person name="Li W."/>
            <person name="Lindquist E."/>
            <person name="Lopez-Garcia S."/>
            <person name="Luque E.M."/>
            <person name="Marcos A.T."/>
            <person name="Martin J."/>
            <person name="McCluskey K."/>
            <person name="Medina H.R."/>
            <person name="Miralles-Duran A."/>
            <person name="Miyazaki A."/>
            <person name="Munoz-Torres E."/>
            <person name="Oguiza J.A."/>
            <person name="Ohm R."/>
            <person name="Olmedo M."/>
            <person name="Orejas M."/>
            <person name="Ortiz-Castellanos L."/>
            <person name="Pisabarro A.G."/>
            <person name="Rodriguez-Romero J."/>
            <person name="Ruiz-Herrera J."/>
            <person name="Ruiz-Vazquez R."/>
            <person name="Sanz C."/>
            <person name="Schackwitz W."/>
            <person name="Schmutz J."/>
            <person name="Shahriari M."/>
            <person name="Shelest E."/>
            <person name="Silva-Franco F."/>
            <person name="Soanes D."/>
            <person name="Syed K."/>
            <person name="Tagua V.G."/>
            <person name="Talbot N.J."/>
            <person name="Thon M."/>
            <person name="De vries R.P."/>
            <person name="Wiebenga A."/>
            <person name="Yadav J.S."/>
            <person name="Braun E.L."/>
            <person name="Baker S."/>
            <person name="Garre V."/>
            <person name="Horwitz B."/>
            <person name="Torres-Martinez S."/>
            <person name="Idnurm A."/>
            <person name="Herrera-Estrella A."/>
            <person name="Gabaldon T."/>
            <person name="Grigoriev I.V."/>
        </authorList>
    </citation>
    <scope>NUCLEOTIDE SEQUENCE [LARGE SCALE GENOMIC DNA]</scope>
    <source>
        <strain evidence="6">NRRL 1555(-)</strain>
    </source>
</reference>
<sequence length="226" mass="25617">MDFVNSFFGNNKSTPKPQSTQQQQRIVLTWKQNNYDIPLTHLPRYFHEVTVGDLKEISKKKTGIPVAAMRLIASGAYMKDDTATISSCGIQPGSIVIIEGERPNEEQVRQTASGNPEEYGLIIRINKVLDKIGLELIHEVDMFEAIIASLEYFEDEHEKKRLYDQGSLLSEQLMQGLITLDGVDCPSQFDTARQRRREGVRISQELLDRVDCSKTAFKLLCIKPSL</sequence>
<name>A0A167JXC0_PHYB8</name>
<feature type="domain" description="Ubiquitin-like" evidence="3">
    <location>
        <begin position="50"/>
        <end position="105"/>
    </location>
</feature>
<accession>A0A167JXC0</accession>
<organism evidence="5 6">
    <name type="scientific">Phycomyces blakesleeanus (strain ATCC 8743b / DSM 1359 / FGSC 10004 / NBRC 33097 / NRRL 1555)</name>
    <dbReference type="NCBI Taxonomy" id="763407"/>
    <lineage>
        <taxon>Eukaryota</taxon>
        <taxon>Fungi</taxon>
        <taxon>Fungi incertae sedis</taxon>
        <taxon>Mucoromycota</taxon>
        <taxon>Mucoromycotina</taxon>
        <taxon>Mucoromycetes</taxon>
        <taxon>Mucorales</taxon>
        <taxon>Phycomycetaceae</taxon>
        <taxon>Phycomyces</taxon>
    </lineage>
</organism>
<dbReference type="OrthoDB" id="417450at2759"/>
<dbReference type="Pfam" id="PF00240">
    <property type="entry name" value="ubiquitin"/>
    <property type="match status" value="1"/>
</dbReference>
<keyword evidence="6" id="KW-1185">Reference proteome</keyword>
<dbReference type="GO" id="GO:0050821">
    <property type="term" value="P:protein stabilization"/>
    <property type="evidence" value="ECO:0007669"/>
    <property type="project" value="TreeGrafter"/>
</dbReference>
<dbReference type="Proteomes" id="UP000077315">
    <property type="component" value="Unassembled WGS sequence"/>
</dbReference>
<dbReference type="InParanoid" id="A0A167JXC0"/>
<dbReference type="SMART" id="SM00264">
    <property type="entry name" value="BAG"/>
    <property type="match status" value="1"/>
</dbReference>
<keyword evidence="1" id="KW-0143">Chaperone</keyword>
<evidence type="ECO:0000259" key="3">
    <source>
        <dbReference type="PROSITE" id="PS50053"/>
    </source>
</evidence>
<dbReference type="GO" id="GO:0016020">
    <property type="term" value="C:membrane"/>
    <property type="evidence" value="ECO:0007669"/>
    <property type="project" value="TreeGrafter"/>
</dbReference>
<dbReference type="PANTHER" id="PTHR12329">
    <property type="entry name" value="BCL2-ASSOCIATED ATHANOGENE"/>
    <property type="match status" value="1"/>
</dbReference>
<dbReference type="GO" id="GO:0005829">
    <property type="term" value="C:cytosol"/>
    <property type="evidence" value="ECO:0007669"/>
    <property type="project" value="TreeGrafter"/>
</dbReference>
<dbReference type="PANTHER" id="PTHR12329:SF16">
    <property type="entry name" value="BAG FAMILY MOLECULAR CHAPERONE REGULATOR 1"/>
    <property type="match status" value="1"/>
</dbReference>
<dbReference type="InterPro" id="IPR039773">
    <property type="entry name" value="BAG_chaperone_regulator"/>
</dbReference>
<dbReference type="RefSeq" id="XP_018284898.1">
    <property type="nucleotide sequence ID" value="XM_018442220.1"/>
</dbReference>
<evidence type="ECO:0000313" key="5">
    <source>
        <dbReference type="EMBL" id="OAD66858.1"/>
    </source>
</evidence>
<dbReference type="PROSITE" id="PS51035">
    <property type="entry name" value="BAG"/>
    <property type="match status" value="1"/>
</dbReference>
<gene>
    <name evidence="5" type="ORF">PHYBLDRAFT_70151</name>
</gene>
<dbReference type="STRING" id="763407.A0A167JXC0"/>
<dbReference type="EMBL" id="KV441000">
    <property type="protein sequence ID" value="OAD66858.1"/>
    <property type="molecule type" value="Genomic_DNA"/>
</dbReference>
<evidence type="ECO:0008006" key="7">
    <source>
        <dbReference type="Google" id="ProtNLM"/>
    </source>
</evidence>
<feature type="compositionally biased region" description="Low complexity" evidence="2">
    <location>
        <begin position="12"/>
        <end position="22"/>
    </location>
</feature>
<dbReference type="InterPro" id="IPR003103">
    <property type="entry name" value="BAG_domain"/>
</dbReference>
<dbReference type="GeneID" id="29003126"/>
<evidence type="ECO:0000256" key="2">
    <source>
        <dbReference type="SAM" id="MobiDB-lite"/>
    </source>
</evidence>
<dbReference type="InterPro" id="IPR029071">
    <property type="entry name" value="Ubiquitin-like_domsf"/>
</dbReference>
<dbReference type="GO" id="GO:0000774">
    <property type="term" value="F:adenyl-nucleotide exchange factor activity"/>
    <property type="evidence" value="ECO:0007669"/>
    <property type="project" value="TreeGrafter"/>
</dbReference>
<dbReference type="SUPFAM" id="SSF54236">
    <property type="entry name" value="Ubiquitin-like"/>
    <property type="match status" value="1"/>
</dbReference>
<protein>
    <recommendedName>
        <fullName evidence="7">BAG domain-containing protein</fullName>
    </recommendedName>
</protein>
<dbReference type="Gene3D" id="3.10.20.90">
    <property type="entry name" value="Phosphatidylinositol 3-kinase Catalytic Subunit, Chain A, domain 1"/>
    <property type="match status" value="1"/>
</dbReference>
<dbReference type="SMART" id="SM00213">
    <property type="entry name" value="UBQ"/>
    <property type="match status" value="1"/>
</dbReference>
<feature type="region of interest" description="Disordered" evidence="2">
    <location>
        <begin position="1"/>
        <end position="22"/>
    </location>
</feature>